<evidence type="ECO:0000313" key="1">
    <source>
        <dbReference type="EMBL" id="AKF28036.1"/>
    </source>
</evidence>
<proteinExistence type="predicted"/>
<protein>
    <submittedName>
        <fullName evidence="1">Uncharacterized protein</fullName>
    </submittedName>
</protein>
<name>A0A0F6WR88_9CORY</name>
<dbReference type="RefSeq" id="WP_003857033.1">
    <property type="nucleotide sequence ID" value="NZ_CP011309.1"/>
</dbReference>
<accession>A0A0F6WR88</accession>
<dbReference type="HOGENOM" id="CLU_192798_0_0_11"/>
<dbReference type="GeneID" id="1020223"/>
<evidence type="ECO:0000313" key="2">
    <source>
        <dbReference type="Proteomes" id="UP000034037"/>
    </source>
</evidence>
<sequence>MNIVLQGSFSTRQEFFDLLGAAAWGVERPAPTNLDGMVDLIRETGLDTITVKGHWLVPAEETERIEEVCDDLGVDLRFNRR</sequence>
<dbReference type="Proteomes" id="UP000034037">
    <property type="component" value="Chromosome"/>
</dbReference>
<organism evidence="1 2">
    <name type="scientific">[Brevibacterium] flavum</name>
    <dbReference type="NCBI Taxonomy" id="92706"/>
    <lineage>
        <taxon>Bacteria</taxon>
        <taxon>Bacillati</taxon>
        <taxon>Actinomycetota</taxon>
        <taxon>Actinomycetes</taxon>
        <taxon>Mycobacteriales</taxon>
        <taxon>Corynebacteriaceae</taxon>
        <taxon>Corynebacterium</taxon>
    </lineage>
</organism>
<gene>
    <name evidence="1" type="ORF">YH66_10975</name>
</gene>
<reference evidence="1 2" key="1">
    <citation type="submission" date="2015-04" db="EMBL/GenBank/DDBJ databases">
        <title>Complete Genome Sequence of Brevibacterium flavum ATCC 15168.</title>
        <authorList>
            <person name="Ahn J."/>
            <person name="Park G."/>
            <person name="Jeon W."/>
            <person name="Jang Y."/>
            <person name="Jang M."/>
            <person name="Lee H."/>
            <person name="Lee H."/>
        </authorList>
    </citation>
    <scope>NUCLEOTIDE SEQUENCE [LARGE SCALE GENOMIC DNA]</scope>
    <source>
        <strain evidence="1 2">ATCC 15168</strain>
    </source>
</reference>
<dbReference type="PATRIC" id="fig|92706.3.peg.2301"/>
<dbReference type="AlphaFoldDB" id="A0A0F6WR88"/>
<keyword evidence="2" id="KW-1185">Reference proteome</keyword>
<dbReference type="EMBL" id="CP011309">
    <property type="protein sequence ID" value="AKF28036.1"/>
    <property type="molecule type" value="Genomic_DNA"/>
</dbReference>